<proteinExistence type="predicted"/>
<feature type="compositionally biased region" description="Basic and acidic residues" evidence="1">
    <location>
        <begin position="108"/>
        <end position="123"/>
    </location>
</feature>
<dbReference type="Proteomes" id="UP000011518">
    <property type="component" value="Unassembled WGS sequence"/>
</dbReference>
<dbReference type="AlphaFoldDB" id="L9L529"/>
<feature type="region of interest" description="Disordered" evidence="1">
    <location>
        <begin position="107"/>
        <end position="136"/>
    </location>
</feature>
<evidence type="ECO:0000313" key="3">
    <source>
        <dbReference type="Proteomes" id="UP000011518"/>
    </source>
</evidence>
<dbReference type="InParanoid" id="L9L529"/>
<accession>L9L529</accession>
<keyword evidence="3" id="KW-1185">Reference proteome</keyword>
<dbReference type="EMBL" id="KB320508">
    <property type="protein sequence ID" value="ELW70063.1"/>
    <property type="molecule type" value="Genomic_DNA"/>
</dbReference>
<protein>
    <submittedName>
        <fullName evidence="2">Uncharacterized protein</fullName>
    </submittedName>
</protein>
<feature type="compositionally biased region" description="Polar residues" evidence="1">
    <location>
        <begin position="125"/>
        <end position="136"/>
    </location>
</feature>
<evidence type="ECO:0000256" key="1">
    <source>
        <dbReference type="SAM" id="MobiDB-lite"/>
    </source>
</evidence>
<name>L9L529_TUPCH</name>
<sequence>MNLKQCQVFLPCTKVDLEKDKDGSFKYDCVCSFSLPNHHPDNSTGNPWPTFVVYRMIQGLHVQSPVSEEGRKYPLPFYYSQDLRKTLSQVHVTTKLSLLLQEKPLSSYKDHTRSRSDPPELSHDLQLSPTSQLLSF</sequence>
<reference evidence="3" key="2">
    <citation type="journal article" date="2013" name="Nat. Commun.">
        <title>Genome of the Chinese tree shrew.</title>
        <authorList>
            <person name="Fan Y."/>
            <person name="Huang Z.Y."/>
            <person name="Cao C.C."/>
            <person name="Chen C.S."/>
            <person name="Chen Y.X."/>
            <person name="Fan D.D."/>
            <person name="He J."/>
            <person name="Hou H.L."/>
            <person name="Hu L."/>
            <person name="Hu X.T."/>
            <person name="Jiang X.T."/>
            <person name="Lai R."/>
            <person name="Lang Y.S."/>
            <person name="Liang B."/>
            <person name="Liao S.G."/>
            <person name="Mu D."/>
            <person name="Ma Y.Y."/>
            <person name="Niu Y.Y."/>
            <person name="Sun X.Q."/>
            <person name="Xia J.Q."/>
            <person name="Xiao J."/>
            <person name="Xiong Z.Q."/>
            <person name="Xu L."/>
            <person name="Yang L."/>
            <person name="Zhang Y."/>
            <person name="Zhao W."/>
            <person name="Zhao X.D."/>
            <person name="Zheng Y.T."/>
            <person name="Zhou J.M."/>
            <person name="Zhu Y.B."/>
            <person name="Zhang G.J."/>
            <person name="Wang J."/>
            <person name="Yao Y.G."/>
        </authorList>
    </citation>
    <scope>NUCLEOTIDE SEQUENCE [LARGE SCALE GENOMIC DNA]</scope>
</reference>
<gene>
    <name evidence="2" type="ORF">TREES_T100005024</name>
</gene>
<reference evidence="3" key="1">
    <citation type="submission" date="2012-07" db="EMBL/GenBank/DDBJ databases">
        <title>Genome of the Chinese tree shrew, a rising model animal genetically related to primates.</title>
        <authorList>
            <person name="Zhang G."/>
            <person name="Fan Y."/>
            <person name="Yao Y."/>
            <person name="Huang Z."/>
        </authorList>
    </citation>
    <scope>NUCLEOTIDE SEQUENCE [LARGE SCALE GENOMIC DNA]</scope>
</reference>
<evidence type="ECO:0000313" key="2">
    <source>
        <dbReference type="EMBL" id="ELW70063.1"/>
    </source>
</evidence>
<organism evidence="2 3">
    <name type="scientific">Tupaia chinensis</name>
    <name type="common">Chinese tree shrew</name>
    <name type="synonym">Tupaia belangeri chinensis</name>
    <dbReference type="NCBI Taxonomy" id="246437"/>
    <lineage>
        <taxon>Eukaryota</taxon>
        <taxon>Metazoa</taxon>
        <taxon>Chordata</taxon>
        <taxon>Craniata</taxon>
        <taxon>Vertebrata</taxon>
        <taxon>Euteleostomi</taxon>
        <taxon>Mammalia</taxon>
        <taxon>Eutheria</taxon>
        <taxon>Euarchontoglires</taxon>
        <taxon>Scandentia</taxon>
        <taxon>Tupaiidae</taxon>
        <taxon>Tupaia</taxon>
    </lineage>
</organism>